<feature type="compositionally biased region" description="Acidic residues" evidence="2">
    <location>
        <begin position="822"/>
        <end position="833"/>
    </location>
</feature>
<evidence type="ECO:0000313" key="4">
    <source>
        <dbReference type="Proteomes" id="UP000092583"/>
    </source>
</evidence>
<reference evidence="4" key="2">
    <citation type="submission" date="2013-12" db="EMBL/GenBank/DDBJ databases">
        <title>Evolution of pathogenesis and genome organization in the Tremellales.</title>
        <authorList>
            <person name="Cuomo C."/>
            <person name="Litvintseva A."/>
            <person name="Heitman J."/>
            <person name="Chen Y."/>
            <person name="Sun S."/>
            <person name="Springer D."/>
            <person name="Dromer F."/>
            <person name="Young S."/>
            <person name="Zeng Q."/>
            <person name="Chapman S."/>
            <person name="Gujja S."/>
            <person name="Saif S."/>
            <person name="Birren B."/>
        </authorList>
    </citation>
    <scope>NUCLEOTIDE SEQUENCE [LARGE SCALE GENOMIC DNA]</scope>
    <source>
        <strain evidence="4">CBS 10435</strain>
    </source>
</reference>
<feature type="region of interest" description="Disordered" evidence="2">
    <location>
        <begin position="482"/>
        <end position="502"/>
    </location>
</feature>
<evidence type="ECO:0000256" key="1">
    <source>
        <dbReference type="SAM" id="Coils"/>
    </source>
</evidence>
<feature type="compositionally biased region" description="Low complexity" evidence="2">
    <location>
        <begin position="16"/>
        <end position="26"/>
    </location>
</feature>
<feature type="compositionally biased region" description="Low complexity" evidence="2">
    <location>
        <begin position="174"/>
        <end position="188"/>
    </location>
</feature>
<feature type="region of interest" description="Disordered" evidence="2">
    <location>
        <begin position="1"/>
        <end position="57"/>
    </location>
</feature>
<dbReference type="EMBL" id="KI669466">
    <property type="protein sequence ID" value="OCF55360.1"/>
    <property type="molecule type" value="Genomic_DNA"/>
</dbReference>
<feature type="compositionally biased region" description="Low complexity" evidence="2">
    <location>
        <begin position="145"/>
        <end position="164"/>
    </location>
</feature>
<feature type="compositionally biased region" description="Polar residues" evidence="2">
    <location>
        <begin position="27"/>
        <end position="49"/>
    </location>
</feature>
<dbReference type="OrthoDB" id="2670688at2759"/>
<feature type="compositionally biased region" description="Low complexity" evidence="2">
    <location>
        <begin position="685"/>
        <end position="697"/>
    </location>
</feature>
<feature type="region of interest" description="Disordered" evidence="2">
    <location>
        <begin position="131"/>
        <end position="232"/>
    </location>
</feature>
<feature type="compositionally biased region" description="Basic residues" evidence="2">
    <location>
        <begin position="635"/>
        <end position="653"/>
    </location>
</feature>
<feature type="region of interest" description="Disordered" evidence="2">
    <location>
        <begin position="591"/>
        <end position="711"/>
    </location>
</feature>
<feature type="compositionally biased region" description="Polar residues" evidence="2">
    <location>
        <begin position="615"/>
        <end position="633"/>
    </location>
</feature>
<organism evidence="3 4">
    <name type="scientific">Kwoniella mangroviensis CBS 10435</name>
    <dbReference type="NCBI Taxonomy" id="1331196"/>
    <lineage>
        <taxon>Eukaryota</taxon>
        <taxon>Fungi</taxon>
        <taxon>Dikarya</taxon>
        <taxon>Basidiomycota</taxon>
        <taxon>Agaricomycotina</taxon>
        <taxon>Tremellomycetes</taxon>
        <taxon>Tremellales</taxon>
        <taxon>Cryptococcaceae</taxon>
        <taxon>Kwoniella</taxon>
    </lineage>
</organism>
<feature type="coiled-coil region" evidence="1">
    <location>
        <begin position="412"/>
        <end position="474"/>
    </location>
</feature>
<feature type="compositionally biased region" description="Low complexity" evidence="2">
    <location>
        <begin position="797"/>
        <end position="815"/>
    </location>
</feature>
<gene>
    <name evidence="3" type="ORF">L486_06842</name>
</gene>
<feature type="region of interest" description="Disordered" evidence="2">
    <location>
        <begin position="315"/>
        <end position="337"/>
    </location>
</feature>
<feature type="compositionally biased region" description="Acidic residues" evidence="2">
    <location>
        <begin position="218"/>
        <end position="229"/>
    </location>
</feature>
<evidence type="ECO:0000313" key="3">
    <source>
        <dbReference type="EMBL" id="OCF55360.1"/>
    </source>
</evidence>
<feature type="region of interest" description="Disordered" evidence="2">
    <location>
        <begin position="795"/>
        <end position="842"/>
    </location>
</feature>
<protein>
    <submittedName>
        <fullName evidence="3">Uncharacterized protein</fullName>
    </submittedName>
</protein>
<keyword evidence="4" id="KW-1185">Reference proteome</keyword>
<keyword evidence="1" id="KW-0175">Coiled coil</keyword>
<feature type="compositionally biased region" description="Basic and acidic residues" evidence="2">
    <location>
        <begin position="1021"/>
        <end position="1041"/>
    </location>
</feature>
<evidence type="ECO:0000256" key="2">
    <source>
        <dbReference type="SAM" id="MobiDB-lite"/>
    </source>
</evidence>
<feature type="compositionally biased region" description="Basic and acidic residues" evidence="2">
    <location>
        <begin position="198"/>
        <end position="212"/>
    </location>
</feature>
<proteinExistence type="predicted"/>
<feature type="region of interest" description="Disordered" evidence="2">
    <location>
        <begin position="1020"/>
        <end position="1041"/>
    </location>
</feature>
<accession>A0A1B9IIZ7</accession>
<dbReference type="Proteomes" id="UP000092583">
    <property type="component" value="Unassembled WGS sequence"/>
</dbReference>
<sequence>MMYTPTPATRRPRPPRSLSRQRLQLANSQSDPTSQKQKPRSHSTPSSVVGNIKVEDTPLSAYMRERREDARDHLNRISASPADVSFALDLNLSTSGTSITAVSNDEISAASGVARGEGKAIGLGISANTSGMGLSEASPPPPYGQSLPSSVQPQQSEVQNNPSSRSITPPRQDSGVSSRRVSTSPVRNSRYHTLRQRSTTERESRTVHEHGRNIGGEQSEEIESEDGMPEGEMRNKLREIKQLLHRREEELYVAARVAEQALQSHEQIMSTLPTQVKARLPPIQDIYTPLSNVLPDSSDSLPYSSHFPTLVQRASSSTAAQPLSPIEDYPSTTSTTYGRLSSLLSPQFPQYTLESPLKIPSPERHLHHSHQLFRTVRNADSSLPFPLHHQKARPTIFGIQSSSSAQLPTPRYTRLAALQAEAEDRIVALEQALSEARDGEENQRKVAARWRKEVDKMQRELLKMDEQRAQVEQDALRESVVGQAGWRRKSGGEPHSTEPVGILATYDGPTSGSKRIGWGYTAFPEFPPAGPSRDHNPQTVDQTSQFEDISLADEPLGQITIDTMHLQGQDADSDVEEQPLSTHLAVHTIPVDEVDSMSTTSSFEGGRTAEKPKFISTSPARQSLRHTTSTGQVKTLKRKSPKSKYLSPKKARSKPASEANTLGRATPRVTIESPHISPSDKPHSRQGSQDSQSSGTSIRRSPWPSRKVDIVDASPEVRRTINFFSHSREGSQSPSISPTFASLSSRMASMRAQINQSLSLGPEIGLRRTLGSELGSEFGDDWDRGLRSLDHIQWAQPTISSPSPPSRTSTTSPLTLQQDHSESEDELEHDAEGDTSCFSPVYQPSYPLPPTVSAALSSLAMALAPSTIFSDDTKESSQILPKGSLREPGIDYSAYELLNEACKMRKITWAEGDTSANNEHQSKTSRLREKVGTTLAPLHQSIKELGMTKDPWDEGEYPDEVTFSEKTLSDDEEKRSILAKSRPYSNKKTLSFAAGTKTETPRKYALAHRRINSSNYQSLHLSEKQHEPDLKGKGKVVEKSQMKPDHTLTRKGLRSIRSSLKKLEIDEEEVEKEPTTIPAKLVHDSFCIISIWLEYVEWFIILMIRICMDIRNGPRGPSGLRKGKRAQRYYI</sequence>
<reference evidence="3 4" key="1">
    <citation type="submission" date="2013-07" db="EMBL/GenBank/DDBJ databases">
        <title>The Genome Sequence of Kwoniella mangroviensis CBS10435.</title>
        <authorList>
            <consortium name="The Broad Institute Genome Sequencing Platform"/>
            <person name="Cuomo C."/>
            <person name="Litvintseva A."/>
            <person name="Chen Y."/>
            <person name="Heitman J."/>
            <person name="Sun S."/>
            <person name="Springer D."/>
            <person name="Dromer F."/>
            <person name="Young S.K."/>
            <person name="Zeng Q."/>
            <person name="Gargeya S."/>
            <person name="Fitzgerald M."/>
            <person name="Abouelleil A."/>
            <person name="Alvarado L."/>
            <person name="Berlin A.M."/>
            <person name="Chapman S.B."/>
            <person name="Dewar J."/>
            <person name="Goldberg J."/>
            <person name="Griggs A."/>
            <person name="Gujja S."/>
            <person name="Hansen M."/>
            <person name="Howarth C."/>
            <person name="Imamovic A."/>
            <person name="Larimer J."/>
            <person name="McCowan C."/>
            <person name="Murphy C."/>
            <person name="Pearson M."/>
            <person name="Priest M."/>
            <person name="Roberts A."/>
            <person name="Saif S."/>
            <person name="Shea T."/>
            <person name="Sykes S."/>
            <person name="Wortman J."/>
            <person name="Nusbaum C."/>
            <person name="Birren B."/>
        </authorList>
    </citation>
    <scope>NUCLEOTIDE SEQUENCE [LARGE SCALE GENOMIC DNA]</scope>
    <source>
        <strain evidence="3 4">CBS 10435</strain>
    </source>
</reference>
<name>A0A1B9IIZ7_9TREE</name>
<dbReference type="AlphaFoldDB" id="A0A1B9IIZ7"/>